<dbReference type="GO" id="GO:0003676">
    <property type="term" value="F:nucleic acid binding"/>
    <property type="evidence" value="ECO:0007669"/>
    <property type="project" value="InterPro"/>
</dbReference>
<dbReference type="Gene3D" id="1.10.30.50">
    <property type="match status" value="1"/>
</dbReference>
<evidence type="ECO:0000259" key="1">
    <source>
        <dbReference type="Pfam" id="PF01844"/>
    </source>
</evidence>
<evidence type="ECO:0000313" key="2">
    <source>
        <dbReference type="EMBL" id="XCI77393.1"/>
    </source>
</evidence>
<dbReference type="CDD" id="cd00085">
    <property type="entry name" value="HNHc"/>
    <property type="match status" value="1"/>
</dbReference>
<gene>
    <name evidence="2" type="ORF">LDCGVIBL_CDS0035</name>
</gene>
<organism evidence="2">
    <name type="scientific">Rhizobium phage LG08</name>
    <dbReference type="NCBI Taxonomy" id="3129229"/>
    <lineage>
        <taxon>Viruses</taxon>
        <taxon>Duplodnaviria</taxon>
        <taxon>Heunggongvirae</taxon>
        <taxon>Uroviricota</taxon>
        <taxon>Caudoviricetes</taxon>
    </lineage>
</organism>
<dbReference type="GO" id="GO:0008270">
    <property type="term" value="F:zinc ion binding"/>
    <property type="evidence" value="ECO:0007669"/>
    <property type="project" value="InterPro"/>
</dbReference>
<dbReference type="GO" id="GO:0004519">
    <property type="term" value="F:endonuclease activity"/>
    <property type="evidence" value="ECO:0007669"/>
    <property type="project" value="InterPro"/>
</dbReference>
<dbReference type="InterPro" id="IPR003615">
    <property type="entry name" value="HNH_nuc"/>
</dbReference>
<proteinExistence type="predicted"/>
<sequence length="184" mass="21116">MTIEETLALHAKRIAKLELSYLKEEHEYTEKALNLQIVKRILYLAQKGKCCFCECLTFLESPPNNNDLATIEHCVPKAKGGEDAPSNYAISCFECNNLRTTKDFKEFKDDVMEFGRKALRDINIVEGNIAKTMKFELDKKFRKRKLSVWKGFLDSGFVTKATKSAAKYGLFSEAEIRQTLENEK</sequence>
<dbReference type="Pfam" id="PF01844">
    <property type="entry name" value="HNH"/>
    <property type="match status" value="1"/>
</dbReference>
<accession>A0AAU8HY74</accession>
<dbReference type="InterPro" id="IPR002711">
    <property type="entry name" value="HNH"/>
</dbReference>
<name>A0AAU8HY74_9CAUD</name>
<protein>
    <recommendedName>
        <fullName evidence="1">HNH domain-containing protein</fullName>
    </recommendedName>
</protein>
<feature type="domain" description="HNH" evidence="1">
    <location>
        <begin position="67"/>
        <end position="100"/>
    </location>
</feature>
<reference evidence="2" key="1">
    <citation type="submission" date="2024-03" db="EMBL/GenBank/DDBJ databases">
        <authorList>
            <person name="Chantapakul B."/>
            <person name="Wang S."/>
        </authorList>
    </citation>
    <scope>NUCLEOTIDE SEQUENCE</scope>
</reference>
<dbReference type="EMBL" id="PP429226">
    <property type="protein sequence ID" value="XCI77393.1"/>
    <property type="molecule type" value="Genomic_DNA"/>
</dbReference>